<reference evidence="4 5" key="1">
    <citation type="submission" date="2019-03" db="EMBL/GenBank/DDBJ databases">
        <title>Genomic Encyclopedia of Archaeal and Bacterial Type Strains, Phase II (KMG-II): from individual species to whole genera.</title>
        <authorList>
            <person name="Goeker M."/>
        </authorList>
    </citation>
    <scope>NUCLEOTIDE SEQUENCE [LARGE SCALE GENOMIC DNA]</scope>
    <source>
        <strain evidence="4 5">ATCC 25309</strain>
    </source>
</reference>
<dbReference type="Proteomes" id="UP000295662">
    <property type="component" value="Unassembled WGS sequence"/>
</dbReference>
<gene>
    <name evidence="4" type="ORF">EI77_03383</name>
</gene>
<feature type="region of interest" description="Disordered" evidence="2">
    <location>
        <begin position="1"/>
        <end position="21"/>
    </location>
</feature>
<proteinExistence type="predicted"/>
<evidence type="ECO:0000313" key="5">
    <source>
        <dbReference type="Proteomes" id="UP000295662"/>
    </source>
</evidence>
<keyword evidence="5" id="KW-1185">Reference proteome</keyword>
<feature type="coiled-coil region" evidence="1">
    <location>
        <begin position="41"/>
        <end position="124"/>
    </location>
</feature>
<organism evidence="4 5">
    <name type="scientific">Prosthecobacter fusiformis</name>
    <dbReference type="NCBI Taxonomy" id="48464"/>
    <lineage>
        <taxon>Bacteria</taxon>
        <taxon>Pseudomonadati</taxon>
        <taxon>Verrucomicrobiota</taxon>
        <taxon>Verrucomicrobiia</taxon>
        <taxon>Verrucomicrobiales</taxon>
        <taxon>Verrucomicrobiaceae</taxon>
        <taxon>Prosthecobacter</taxon>
    </lineage>
</organism>
<evidence type="ECO:0008006" key="6">
    <source>
        <dbReference type="Google" id="ProtNLM"/>
    </source>
</evidence>
<accession>A0A4R7RP29</accession>
<feature type="compositionally biased region" description="Acidic residues" evidence="2">
    <location>
        <begin position="181"/>
        <end position="190"/>
    </location>
</feature>
<evidence type="ECO:0000256" key="2">
    <source>
        <dbReference type="SAM" id="MobiDB-lite"/>
    </source>
</evidence>
<evidence type="ECO:0000256" key="3">
    <source>
        <dbReference type="SAM" id="Phobius"/>
    </source>
</evidence>
<keyword evidence="3" id="KW-0812">Transmembrane</keyword>
<feature type="compositionally biased region" description="Basic and acidic residues" evidence="2">
    <location>
        <begin position="170"/>
        <end position="180"/>
    </location>
</feature>
<evidence type="ECO:0000313" key="4">
    <source>
        <dbReference type="EMBL" id="TDU67182.1"/>
    </source>
</evidence>
<keyword evidence="3" id="KW-0472">Membrane</keyword>
<feature type="region of interest" description="Disordered" evidence="2">
    <location>
        <begin position="169"/>
        <end position="202"/>
    </location>
</feature>
<dbReference type="EMBL" id="SOCA01000007">
    <property type="protein sequence ID" value="TDU67182.1"/>
    <property type="molecule type" value="Genomic_DNA"/>
</dbReference>
<feature type="transmembrane region" description="Helical" evidence="3">
    <location>
        <begin position="216"/>
        <end position="237"/>
    </location>
</feature>
<evidence type="ECO:0000256" key="1">
    <source>
        <dbReference type="SAM" id="Coils"/>
    </source>
</evidence>
<protein>
    <recommendedName>
        <fullName evidence="6">Transmembrane protein</fullName>
    </recommendedName>
</protein>
<keyword evidence="1" id="KW-0175">Coiled coil</keyword>
<name>A0A4R7RP29_9BACT</name>
<dbReference type="AlphaFoldDB" id="A0A4R7RP29"/>
<sequence>MTAMARRSPANATVPAAEDNNILRFDDAPEFTIGHADESPMEDMDQQVREAQHRLTKLRAEQEELEHQRKILENLKQKQERFIAGRKDITEKLERSLRVITDDLEDARRRFEDMSATQQEFRDRLEELKMFLPERWHRSQLDQELDKAISSLIEAETSFEKGIRRVTAHRNADSSHHHQDENDEESGDEEYVSHSPRRFTSSLSGSDDLAAWTRRGFAFTLPLMVTVLIAVILAKLMF</sequence>
<comment type="caution">
    <text evidence="4">The sequence shown here is derived from an EMBL/GenBank/DDBJ whole genome shotgun (WGS) entry which is preliminary data.</text>
</comment>
<keyword evidence="3" id="KW-1133">Transmembrane helix</keyword>